<dbReference type="Gene3D" id="3.30.565.10">
    <property type="entry name" value="Histidine kinase-like ATPase, C-terminal domain"/>
    <property type="match status" value="1"/>
</dbReference>
<dbReference type="PANTHER" id="PTHR45453">
    <property type="entry name" value="PHOSPHATE REGULON SENSOR PROTEIN PHOR"/>
    <property type="match status" value="1"/>
</dbReference>
<dbReference type="RefSeq" id="WP_313833685.1">
    <property type="nucleotide sequence ID" value="NZ_JAQOUE010000001.1"/>
</dbReference>
<dbReference type="EC" id="2.7.13.3" evidence="2"/>
<evidence type="ECO:0000256" key="3">
    <source>
        <dbReference type="ARBA" id="ARBA00022553"/>
    </source>
</evidence>
<reference evidence="11 12" key="1">
    <citation type="journal article" date="2023" name="ISME J.">
        <title>Cultivation and genomic characterization of novel and ubiquitous marine nitrite-oxidizing bacteria from the Nitrospirales.</title>
        <authorList>
            <person name="Mueller A.J."/>
            <person name="Daebeler A."/>
            <person name="Herbold C.W."/>
            <person name="Kirkegaard R.H."/>
            <person name="Daims H."/>
        </authorList>
    </citation>
    <scope>NUCLEOTIDE SEQUENCE [LARGE SCALE GENOMIC DNA]</scope>
    <source>
        <strain evidence="11 12">EB</strain>
    </source>
</reference>
<evidence type="ECO:0000256" key="4">
    <source>
        <dbReference type="ARBA" id="ARBA00022679"/>
    </source>
</evidence>
<dbReference type="InterPro" id="IPR000014">
    <property type="entry name" value="PAS"/>
</dbReference>
<dbReference type="SMART" id="SM00091">
    <property type="entry name" value="PAS"/>
    <property type="match status" value="1"/>
</dbReference>
<dbReference type="NCBIfam" id="TIGR00229">
    <property type="entry name" value="sensory_box"/>
    <property type="match status" value="1"/>
</dbReference>
<feature type="transmembrane region" description="Helical" evidence="8">
    <location>
        <begin position="12"/>
        <end position="34"/>
    </location>
</feature>
<dbReference type="SMART" id="SM00387">
    <property type="entry name" value="HATPase_c"/>
    <property type="match status" value="1"/>
</dbReference>
<dbReference type="InterPro" id="IPR004358">
    <property type="entry name" value="Sig_transdc_His_kin-like_C"/>
</dbReference>
<dbReference type="CDD" id="cd00075">
    <property type="entry name" value="HATPase"/>
    <property type="match status" value="1"/>
</dbReference>
<proteinExistence type="predicted"/>
<evidence type="ECO:0000259" key="9">
    <source>
        <dbReference type="PROSITE" id="PS50109"/>
    </source>
</evidence>
<dbReference type="Pfam" id="PF00989">
    <property type="entry name" value="PAS"/>
    <property type="match status" value="1"/>
</dbReference>
<dbReference type="SUPFAM" id="SSF55874">
    <property type="entry name" value="ATPase domain of HSP90 chaperone/DNA topoisomerase II/histidine kinase"/>
    <property type="match status" value="1"/>
</dbReference>
<evidence type="ECO:0000313" key="12">
    <source>
        <dbReference type="Proteomes" id="UP001250932"/>
    </source>
</evidence>
<dbReference type="Gene3D" id="1.10.287.130">
    <property type="match status" value="1"/>
</dbReference>
<keyword evidence="7 8" id="KW-0472">Membrane</keyword>
<dbReference type="InterPro" id="IPR003661">
    <property type="entry name" value="HisK_dim/P_dom"/>
</dbReference>
<comment type="catalytic activity">
    <reaction evidence="1">
        <text>ATP + protein L-histidine = ADP + protein N-phospho-L-histidine.</text>
        <dbReference type="EC" id="2.7.13.3"/>
    </reaction>
</comment>
<dbReference type="SUPFAM" id="SSF47384">
    <property type="entry name" value="Homodimeric domain of signal transducing histidine kinase"/>
    <property type="match status" value="1"/>
</dbReference>
<dbReference type="InterPro" id="IPR013767">
    <property type="entry name" value="PAS_fold"/>
</dbReference>
<dbReference type="InterPro" id="IPR050351">
    <property type="entry name" value="BphY/WalK/GraS-like"/>
</dbReference>
<name>A0ABU3K9X9_9BACT</name>
<dbReference type="SMART" id="SM00388">
    <property type="entry name" value="HisKA"/>
    <property type="match status" value="1"/>
</dbReference>
<dbReference type="GO" id="GO:0005524">
    <property type="term" value="F:ATP binding"/>
    <property type="evidence" value="ECO:0007669"/>
    <property type="project" value="UniProtKB-KW"/>
</dbReference>
<dbReference type="PANTHER" id="PTHR45453:SF1">
    <property type="entry name" value="PHOSPHATE REGULON SENSOR PROTEIN PHOR"/>
    <property type="match status" value="1"/>
</dbReference>
<evidence type="ECO:0000313" key="11">
    <source>
        <dbReference type="EMBL" id="MDT7043177.1"/>
    </source>
</evidence>
<evidence type="ECO:0000256" key="6">
    <source>
        <dbReference type="ARBA" id="ARBA00023012"/>
    </source>
</evidence>
<keyword evidence="11" id="KW-0547">Nucleotide-binding</keyword>
<keyword evidence="11" id="KW-0067">ATP-binding</keyword>
<evidence type="ECO:0000256" key="7">
    <source>
        <dbReference type="ARBA" id="ARBA00023136"/>
    </source>
</evidence>
<keyword evidence="6" id="KW-0902">Two-component regulatory system</keyword>
<evidence type="ECO:0000256" key="5">
    <source>
        <dbReference type="ARBA" id="ARBA00022777"/>
    </source>
</evidence>
<keyword evidence="8" id="KW-0812">Transmembrane</keyword>
<dbReference type="PRINTS" id="PR00344">
    <property type="entry name" value="BCTRLSENSOR"/>
</dbReference>
<dbReference type="InterPro" id="IPR036890">
    <property type="entry name" value="HATPase_C_sf"/>
</dbReference>
<protein>
    <recommendedName>
        <fullName evidence="2">histidine kinase</fullName>
        <ecNumber evidence="2">2.7.13.3</ecNumber>
    </recommendedName>
</protein>
<sequence length="468" mass="52096">MRKQERPKGLSSTLAYWFVFMMALGLGAMALLSWVSSTSLGWGVGLCVIVVTAFILAKWLSRRVLGPVWELQGVAGTLLKRWGFEPERRDDLGNLTNQLVQLTSMSKARIQELELECAKVGAVLDSMVEGVIALDRQGRVILMNPSARRILDLDEEPVAGQSLLEVIRNRGLSDLVEVCRTLKPNEQCSREVELQLPAHRILEVNAMPLPETKGIVIVFHDISEVRRLEQVRAEFVANVSHELRTPLTAIKGYLETLLDDTPVEPATHRRFLEIAHTQADRLSRLISDLSRLSDIETGKVVLHFRAVGLREFVQDLFAIFENEAGKRGIILNNEVPDTISVWADRDRLSQIFVNLIDNALKYTPEGGRVSFQACERRHGVAGLQIIDTGQGIPPSDISRITERFYRVDKARSRDQGGSGLGLAIVKHLVQLHGGSLRIESVMGKGTTVDIELPVKAFHPLSIKSCETV</sequence>
<feature type="domain" description="Histidine kinase" evidence="9">
    <location>
        <begin position="238"/>
        <end position="456"/>
    </location>
</feature>
<accession>A0ABU3K9X9</accession>
<keyword evidence="8" id="KW-1133">Transmembrane helix</keyword>
<keyword evidence="3" id="KW-0597">Phosphoprotein</keyword>
<keyword evidence="12" id="KW-1185">Reference proteome</keyword>
<dbReference type="Pfam" id="PF00512">
    <property type="entry name" value="HisKA"/>
    <property type="match status" value="1"/>
</dbReference>
<dbReference type="SUPFAM" id="SSF55785">
    <property type="entry name" value="PYP-like sensor domain (PAS domain)"/>
    <property type="match status" value="1"/>
</dbReference>
<keyword evidence="4" id="KW-0808">Transferase</keyword>
<keyword evidence="5" id="KW-0418">Kinase</keyword>
<evidence type="ECO:0000259" key="10">
    <source>
        <dbReference type="PROSITE" id="PS50112"/>
    </source>
</evidence>
<dbReference type="PROSITE" id="PS50112">
    <property type="entry name" value="PAS"/>
    <property type="match status" value="1"/>
</dbReference>
<dbReference type="Gene3D" id="3.30.450.20">
    <property type="entry name" value="PAS domain"/>
    <property type="match status" value="1"/>
</dbReference>
<organism evidence="11 12">
    <name type="scientific">Candidatus Nitronereus thalassa</name>
    <dbReference type="NCBI Taxonomy" id="3020898"/>
    <lineage>
        <taxon>Bacteria</taxon>
        <taxon>Pseudomonadati</taxon>
        <taxon>Nitrospirota</taxon>
        <taxon>Nitrospiria</taxon>
        <taxon>Nitrospirales</taxon>
        <taxon>Nitrospiraceae</taxon>
        <taxon>Candidatus Nitronereus</taxon>
    </lineage>
</organism>
<dbReference type="InterPro" id="IPR035965">
    <property type="entry name" value="PAS-like_dom_sf"/>
</dbReference>
<dbReference type="InterPro" id="IPR005467">
    <property type="entry name" value="His_kinase_dom"/>
</dbReference>
<feature type="transmembrane region" description="Helical" evidence="8">
    <location>
        <begin position="40"/>
        <end position="60"/>
    </location>
</feature>
<gene>
    <name evidence="11" type="ORF">PPG34_12525</name>
</gene>
<comment type="caution">
    <text evidence="11">The sequence shown here is derived from an EMBL/GenBank/DDBJ whole genome shotgun (WGS) entry which is preliminary data.</text>
</comment>
<dbReference type="CDD" id="cd00130">
    <property type="entry name" value="PAS"/>
    <property type="match status" value="1"/>
</dbReference>
<dbReference type="CDD" id="cd00082">
    <property type="entry name" value="HisKA"/>
    <property type="match status" value="1"/>
</dbReference>
<dbReference type="EMBL" id="JAQOUE010000001">
    <property type="protein sequence ID" value="MDT7043177.1"/>
    <property type="molecule type" value="Genomic_DNA"/>
</dbReference>
<evidence type="ECO:0000256" key="2">
    <source>
        <dbReference type="ARBA" id="ARBA00012438"/>
    </source>
</evidence>
<dbReference type="Pfam" id="PF02518">
    <property type="entry name" value="HATPase_c"/>
    <property type="match status" value="1"/>
</dbReference>
<dbReference type="InterPro" id="IPR003594">
    <property type="entry name" value="HATPase_dom"/>
</dbReference>
<evidence type="ECO:0000256" key="1">
    <source>
        <dbReference type="ARBA" id="ARBA00000085"/>
    </source>
</evidence>
<dbReference type="InterPro" id="IPR036097">
    <property type="entry name" value="HisK_dim/P_sf"/>
</dbReference>
<feature type="domain" description="PAS" evidence="10">
    <location>
        <begin position="116"/>
        <end position="167"/>
    </location>
</feature>
<dbReference type="Proteomes" id="UP001250932">
    <property type="component" value="Unassembled WGS sequence"/>
</dbReference>
<dbReference type="PROSITE" id="PS50109">
    <property type="entry name" value="HIS_KIN"/>
    <property type="match status" value="1"/>
</dbReference>
<evidence type="ECO:0000256" key="8">
    <source>
        <dbReference type="SAM" id="Phobius"/>
    </source>
</evidence>